<evidence type="ECO:0000256" key="5">
    <source>
        <dbReference type="ARBA" id="ARBA00022676"/>
    </source>
</evidence>
<comment type="caution">
    <text evidence="12">The sequence shown here is derived from an EMBL/GenBank/DDBJ whole genome shotgun (WGS) entry which is preliminary data.</text>
</comment>
<evidence type="ECO:0000256" key="3">
    <source>
        <dbReference type="ARBA" id="ARBA00008698"/>
    </source>
</evidence>
<evidence type="ECO:0000256" key="7">
    <source>
        <dbReference type="ARBA" id="ARBA00022692"/>
    </source>
</evidence>
<dbReference type="InterPro" id="IPR007315">
    <property type="entry name" value="PIG-V/Gpi18"/>
</dbReference>
<comment type="pathway">
    <text evidence="2 11">Glycolipid biosynthesis; glycosylphosphatidylinositol-anchor biosynthesis.</text>
</comment>
<dbReference type="EC" id="2.4.1.-" evidence="11"/>
<gene>
    <name evidence="12" type="ORF">B4U79_06401</name>
</gene>
<evidence type="ECO:0000256" key="4">
    <source>
        <dbReference type="ARBA" id="ARBA00022502"/>
    </source>
</evidence>
<keyword evidence="4 11" id="KW-0337">GPI-anchor biosynthesis</keyword>
<accession>A0A443QXX6</accession>
<feature type="transmembrane region" description="Helical" evidence="11">
    <location>
        <begin position="12"/>
        <end position="34"/>
    </location>
</feature>
<protein>
    <recommendedName>
        <fullName evidence="11">GPI mannosyltransferase 2</fullName>
        <ecNumber evidence="11">2.4.1.-</ecNumber>
    </recommendedName>
</protein>
<feature type="transmembrane region" description="Helical" evidence="11">
    <location>
        <begin position="279"/>
        <end position="298"/>
    </location>
</feature>
<keyword evidence="10 11" id="KW-0472">Membrane</keyword>
<sequence length="299" mass="35000">MDKNREIQLKNDLSAVCLLCVKSRLFVFVLQVVANTLVPDHKADAFTVNAKSKNYSVIDSIVKSLFEGFYRWDSIYFLYIAENGYTFEQLLAFFPLYPILVRIASYFIPSSYTSLRSRLLVCAVTPFIGFQLYAFSLFCTTNQKEPPSWCHSPLFSFSYSSVQQKYWNVGFLRYYQFKQIPNFLLSLPLVLIVFSAATYYLRKVWRKLNMHSLNLKKLTKRSDNNIRVLPYVIHALFLTLFGLLFIHVQVITRLICSASPIVYWYVASASKRLRRCSKYYFLTYLVLGTVLHSNFYPWT</sequence>
<evidence type="ECO:0000313" key="12">
    <source>
        <dbReference type="EMBL" id="RWS07843.1"/>
    </source>
</evidence>
<organism evidence="12 13">
    <name type="scientific">Dinothrombium tinctorium</name>
    <dbReference type="NCBI Taxonomy" id="1965070"/>
    <lineage>
        <taxon>Eukaryota</taxon>
        <taxon>Metazoa</taxon>
        <taxon>Ecdysozoa</taxon>
        <taxon>Arthropoda</taxon>
        <taxon>Chelicerata</taxon>
        <taxon>Arachnida</taxon>
        <taxon>Acari</taxon>
        <taxon>Acariformes</taxon>
        <taxon>Trombidiformes</taxon>
        <taxon>Prostigmata</taxon>
        <taxon>Anystina</taxon>
        <taxon>Parasitengona</taxon>
        <taxon>Trombidioidea</taxon>
        <taxon>Trombidiidae</taxon>
        <taxon>Dinothrombium</taxon>
    </lineage>
</organism>
<dbReference type="EMBL" id="NCKU01003273">
    <property type="protein sequence ID" value="RWS07843.1"/>
    <property type="molecule type" value="Genomic_DNA"/>
</dbReference>
<evidence type="ECO:0000256" key="11">
    <source>
        <dbReference type="RuleBase" id="RU363112"/>
    </source>
</evidence>
<evidence type="ECO:0000256" key="1">
    <source>
        <dbReference type="ARBA" id="ARBA00004477"/>
    </source>
</evidence>
<dbReference type="GO" id="GO:0004376">
    <property type="term" value="F:GPI mannosyltransferase activity"/>
    <property type="evidence" value="ECO:0007669"/>
    <property type="project" value="InterPro"/>
</dbReference>
<dbReference type="GO" id="GO:0006506">
    <property type="term" value="P:GPI anchor biosynthetic process"/>
    <property type="evidence" value="ECO:0007669"/>
    <property type="project" value="UniProtKB-UniPathway"/>
</dbReference>
<keyword evidence="8 11" id="KW-0256">Endoplasmic reticulum</keyword>
<dbReference type="GO" id="GO:0000009">
    <property type="term" value="F:alpha-1,6-mannosyltransferase activity"/>
    <property type="evidence" value="ECO:0007669"/>
    <property type="project" value="InterPro"/>
</dbReference>
<evidence type="ECO:0000313" key="13">
    <source>
        <dbReference type="Proteomes" id="UP000285301"/>
    </source>
</evidence>
<dbReference type="GO" id="GO:0031501">
    <property type="term" value="C:mannosyltransferase complex"/>
    <property type="evidence" value="ECO:0007669"/>
    <property type="project" value="TreeGrafter"/>
</dbReference>
<evidence type="ECO:0000256" key="2">
    <source>
        <dbReference type="ARBA" id="ARBA00004687"/>
    </source>
</evidence>
<keyword evidence="5 11" id="KW-0328">Glycosyltransferase</keyword>
<reference evidence="12 13" key="1">
    <citation type="journal article" date="2018" name="Gigascience">
        <title>Genomes of trombidid mites reveal novel predicted allergens and laterally-transferred genes associated with secondary metabolism.</title>
        <authorList>
            <person name="Dong X."/>
            <person name="Chaisiri K."/>
            <person name="Xia D."/>
            <person name="Armstrong S.D."/>
            <person name="Fang Y."/>
            <person name="Donnelly M.J."/>
            <person name="Kadowaki T."/>
            <person name="McGarry J.W."/>
            <person name="Darby A.C."/>
            <person name="Makepeace B.L."/>
        </authorList>
    </citation>
    <scope>NUCLEOTIDE SEQUENCE [LARGE SCALE GENOMIC DNA]</scope>
    <source>
        <strain evidence="12">UoL-WK</strain>
    </source>
</reference>
<keyword evidence="9 11" id="KW-1133">Transmembrane helix</keyword>
<evidence type="ECO:0000256" key="9">
    <source>
        <dbReference type="ARBA" id="ARBA00022989"/>
    </source>
</evidence>
<keyword evidence="7 11" id="KW-0812">Transmembrane</keyword>
<dbReference type="UniPathway" id="UPA00196"/>
<dbReference type="STRING" id="1965070.A0A443QXX6"/>
<dbReference type="PANTHER" id="PTHR12468">
    <property type="entry name" value="GPI MANNOSYLTRANSFERASE 2"/>
    <property type="match status" value="1"/>
</dbReference>
<comment type="similarity">
    <text evidence="3 11">Belongs to the PIGV family.</text>
</comment>
<comment type="subcellular location">
    <subcellularLocation>
        <location evidence="1 11">Endoplasmic reticulum membrane</location>
        <topology evidence="1 11">Multi-pass membrane protein</topology>
    </subcellularLocation>
</comment>
<feature type="transmembrane region" description="Helical" evidence="11">
    <location>
        <begin position="226"/>
        <end position="244"/>
    </location>
</feature>
<feature type="transmembrane region" description="Helical" evidence="11">
    <location>
        <begin position="120"/>
        <end position="138"/>
    </location>
</feature>
<feature type="transmembrane region" description="Helical" evidence="11">
    <location>
        <begin position="90"/>
        <end position="108"/>
    </location>
</feature>
<dbReference type="PANTHER" id="PTHR12468:SF2">
    <property type="entry name" value="GPI MANNOSYLTRANSFERASE 2"/>
    <property type="match status" value="1"/>
</dbReference>
<dbReference type="Proteomes" id="UP000285301">
    <property type="component" value="Unassembled WGS sequence"/>
</dbReference>
<comment type="function">
    <text evidence="11">Mannosyltransferase involved in glycosylphosphatidylinositol-anchor biosynthesis.</text>
</comment>
<dbReference type="OrthoDB" id="10252502at2759"/>
<name>A0A443QXX6_9ACAR</name>
<keyword evidence="6 11" id="KW-0808">Transferase</keyword>
<dbReference type="AlphaFoldDB" id="A0A443QXX6"/>
<comment type="caution">
    <text evidence="11">Lacks conserved residue(s) required for the propagation of feature annotation.</text>
</comment>
<feature type="transmembrane region" description="Helical" evidence="11">
    <location>
        <begin position="183"/>
        <end position="201"/>
    </location>
</feature>
<evidence type="ECO:0000256" key="8">
    <source>
        <dbReference type="ARBA" id="ARBA00022824"/>
    </source>
</evidence>
<keyword evidence="13" id="KW-1185">Reference proteome</keyword>
<dbReference type="GO" id="GO:0005789">
    <property type="term" value="C:endoplasmic reticulum membrane"/>
    <property type="evidence" value="ECO:0007669"/>
    <property type="project" value="UniProtKB-SubCell"/>
</dbReference>
<evidence type="ECO:0000256" key="10">
    <source>
        <dbReference type="ARBA" id="ARBA00023136"/>
    </source>
</evidence>
<evidence type="ECO:0000256" key="6">
    <source>
        <dbReference type="ARBA" id="ARBA00022679"/>
    </source>
</evidence>
<feature type="transmembrane region" description="Helical" evidence="11">
    <location>
        <begin position="250"/>
        <end position="267"/>
    </location>
</feature>
<dbReference type="Pfam" id="PF04188">
    <property type="entry name" value="Mannosyl_trans2"/>
    <property type="match status" value="2"/>
</dbReference>
<proteinExistence type="inferred from homology"/>